<keyword evidence="3" id="KW-1185">Reference proteome</keyword>
<proteinExistence type="predicted"/>
<evidence type="ECO:0000313" key="3">
    <source>
        <dbReference type="Proteomes" id="UP001553161"/>
    </source>
</evidence>
<dbReference type="Gene3D" id="2.60.120.600">
    <property type="entry name" value="Domain of unknown function DUF1214, C-terminal domain"/>
    <property type="match status" value="1"/>
</dbReference>
<dbReference type="Proteomes" id="UP001553161">
    <property type="component" value="Unassembled WGS sequence"/>
</dbReference>
<comment type="caution">
    <text evidence="2">The sequence shown here is derived from an EMBL/GenBank/DDBJ whole genome shotgun (WGS) entry which is preliminary data.</text>
</comment>
<dbReference type="Pfam" id="PF06742">
    <property type="entry name" value="DUF1214"/>
    <property type="match status" value="1"/>
</dbReference>
<dbReference type="SUPFAM" id="SSF160935">
    <property type="entry name" value="VPA0735-like"/>
    <property type="match status" value="1"/>
</dbReference>
<protein>
    <submittedName>
        <fullName evidence="2">DUF1214 domain-containing protein</fullName>
    </submittedName>
</protein>
<reference evidence="2 3" key="1">
    <citation type="submission" date="2024-07" db="EMBL/GenBank/DDBJ databases">
        <authorList>
            <person name="Kang M."/>
        </authorList>
    </citation>
    <scope>NUCLEOTIDE SEQUENCE [LARGE SCALE GENOMIC DNA]</scope>
    <source>
        <strain evidence="2 3">DFM31</strain>
    </source>
</reference>
<sequence>MCPSTRHPSCGSRTRYKLNVPADTPAEDFWSVIVYSMETKSFIRNVDPVGLSERDTDSMQVNDDGSYDIYFGPKAPEGKGCNWIPTTEPYFLLFRLYGPEEGWLEGGWMLSDLEKLD</sequence>
<evidence type="ECO:0000259" key="1">
    <source>
        <dbReference type="Pfam" id="PF06742"/>
    </source>
</evidence>
<dbReference type="RefSeq" id="WP_366194870.1">
    <property type="nucleotide sequence ID" value="NZ_JBFBVU010000050.1"/>
</dbReference>
<dbReference type="PANTHER" id="PTHR36509">
    <property type="entry name" value="BLL3101 PROTEIN"/>
    <property type="match status" value="1"/>
</dbReference>
<dbReference type="EMBL" id="JBFBVU010000050">
    <property type="protein sequence ID" value="MEV8468915.1"/>
    <property type="molecule type" value="Genomic_DNA"/>
</dbReference>
<feature type="domain" description="DUF1214" evidence="1">
    <location>
        <begin position="11"/>
        <end position="101"/>
    </location>
</feature>
<dbReference type="PANTHER" id="PTHR36509:SF3">
    <property type="entry name" value="SIGNAL PEPTIDE PROTEIN"/>
    <property type="match status" value="1"/>
</dbReference>
<dbReference type="InterPro" id="IPR010621">
    <property type="entry name" value="DUF1214"/>
</dbReference>
<evidence type="ECO:0000313" key="2">
    <source>
        <dbReference type="EMBL" id="MEV8468915.1"/>
    </source>
</evidence>
<dbReference type="InterPro" id="IPR037049">
    <property type="entry name" value="DUF1214_C_sf"/>
</dbReference>
<accession>A0ABV3LCV9</accession>
<gene>
    <name evidence="2" type="ORF">AB0T83_19380</name>
</gene>
<organism evidence="2 3">
    <name type="scientific">Meridianimarinicoccus marinus</name>
    <dbReference type="NCBI Taxonomy" id="3231483"/>
    <lineage>
        <taxon>Bacteria</taxon>
        <taxon>Pseudomonadati</taxon>
        <taxon>Pseudomonadota</taxon>
        <taxon>Alphaproteobacteria</taxon>
        <taxon>Rhodobacterales</taxon>
        <taxon>Paracoccaceae</taxon>
        <taxon>Meridianimarinicoccus</taxon>
    </lineage>
</organism>
<name>A0ABV3LCV9_9RHOB</name>